<gene>
    <name evidence="1" type="ORF">RPERSI_LOCUS23184</name>
</gene>
<dbReference type="Proteomes" id="UP000789920">
    <property type="component" value="Unassembled WGS sequence"/>
</dbReference>
<organism evidence="1 2">
    <name type="scientific">Racocetra persica</name>
    <dbReference type="NCBI Taxonomy" id="160502"/>
    <lineage>
        <taxon>Eukaryota</taxon>
        <taxon>Fungi</taxon>
        <taxon>Fungi incertae sedis</taxon>
        <taxon>Mucoromycota</taxon>
        <taxon>Glomeromycotina</taxon>
        <taxon>Glomeromycetes</taxon>
        <taxon>Diversisporales</taxon>
        <taxon>Gigasporaceae</taxon>
        <taxon>Racocetra</taxon>
    </lineage>
</organism>
<proteinExistence type="predicted"/>
<evidence type="ECO:0000313" key="1">
    <source>
        <dbReference type="EMBL" id="CAG8810890.1"/>
    </source>
</evidence>
<reference evidence="1" key="1">
    <citation type="submission" date="2021-06" db="EMBL/GenBank/DDBJ databases">
        <authorList>
            <person name="Kallberg Y."/>
            <person name="Tangrot J."/>
            <person name="Rosling A."/>
        </authorList>
    </citation>
    <scope>NUCLEOTIDE SEQUENCE</scope>
    <source>
        <strain evidence="1">MA461A</strain>
    </source>
</reference>
<comment type="caution">
    <text evidence="1">The sequence shown here is derived from an EMBL/GenBank/DDBJ whole genome shotgun (WGS) entry which is preliminary data.</text>
</comment>
<protein>
    <submittedName>
        <fullName evidence="1">30690_t:CDS:1</fullName>
    </submittedName>
</protein>
<evidence type="ECO:0000313" key="2">
    <source>
        <dbReference type="Proteomes" id="UP000789920"/>
    </source>
</evidence>
<dbReference type="EMBL" id="CAJVQC010071759">
    <property type="protein sequence ID" value="CAG8810890.1"/>
    <property type="molecule type" value="Genomic_DNA"/>
</dbReference>
<accession>A0ACA9RV19</accession>
<sequence length="323" mass="37484">MSDRLLPRQNNGETNIDWISRMIKEKRINFIDNGEFEKPVFVKLGGSGVIRKTLWKTKNKDIILKEIVPEEVITEPELQELIKEIKAFDSIRVGEQSDINKIGYPNVIECFGVSRFNEQEPFLLVLEHADIGCLRDYLNNHHDNLKWGQKINIARQITCGLHFLHKNGILHRDLNTQNIVIKRDETFEDGIRVIIIDFGLSKVVPRKSISHQRIKGHANFVDPVILEASDSQFGEIYRYQSDIYSLGVTFWEISSNGQQTKKNIPPDIIILNRIKGERERPVAGSTRPFVELYQKCWDHNPQNRPDIYQVHESIYRDDIISGE</sequence>
<keyword evidence="2" id="KW-1185">Reference proteome</keyword>
<name>A0ACA9RV19_9GLOM</name>
<feature type="non-terminal residue" evidence="1">
    <location>
        <position position="323"/>
    </location>
</feature>